<evidence type="ECO:0000313" key="3">
    <source>
        <dbReference type="EMBL" id="CAD8851168.1"/>
    </source>
</evidence>
<dbReference type="Gene3D" id="3.10.20.90">
    <property type="entry name" value="Phosphatidylinositol 3-kinase Catalytic Subunit, Chain A, domain 1"/>
    <property type="match status" value="2"/>
</dbReference>
<dbReference type="SUPFAM" id="SSF82657">
    <property type="entry name" value="BolA-like"/>
    <property type="match status" value="2"/>
</dbReference>
<evidence type="ECO:0000256" key="1">
    <source>
        <dbReference type="RuleBase" id="RU003860"/>
    </source>
</evidence>
<dbReference type="GO" id="GO:0005634">
    <property type="term" value="C:nucleus"/>
    <property type="evidence" value="ECO:0007669"/>
    <property type="project" value="TreeGrafter"/>
</dbReference>
<sequence>MAQAAHQAFVLDCVGGGKCITAMLEATSDAREVRGTSWASCPHAVANVRSRLCAIISSMEHFEMKNVSAEFLEPGCSDGGSVLGAALEMTIVSLVFQGKRPLDRQRMVFVALQDELQSGAIHSLPRLQTLDPDQWRARTARTPSSWVKERLVSSIGTVHHLEVVDVTNGHAIEGFFDGSGRALDPHGLELQILVVSEVFDGKPLLQRQQLVSDALGPELMSGAIHALPRMKTWTPAEWEKKRGRGEADAKRQRRDGGAAEPREVRGKL</sequence>
<dbReference type="InterPro" id="IPR045115">
    <property type="entry name" value="BOL2"/>
</dbReference>
<comment type="similarity">
    <text evidence="1">Belongs to the BolA/IbaG family.</text>
</comment>
<dbReference type="InterPro" id="IPR036065">
    <property type="entry name" value="BolA-like_sf"/>
</dbReference>
<gene>
    <name evidence="3" type="ORF">NSCI0253_LOCUS25518</name>
</gene>
<dbReference type="GO" id="GO:0006879">
    <property type="term" value="P:intracellular iron ion homeostasis"/>
    <property type="evidence" value="ECO:0007669"/>
    <property type="project" value="InterPro"/>
</dbReference>
<reference evidence="3" key="1">
    <citation type="submission" date="2021-01" db="EMBL/GenBank/DDBJ databases">
        <authorList>
            <person name="Corre E."/>
            <person name="Pelletier E."/>
            <person name="Niang G."/>
            <person name="Scheremetjew M."/>
            <person name="Finn R."/>
            <person name="Kale V."/>
            <person name="Holt S."/>
            <person name="Cochrane G."/>
            <person name="Meng A."/>
            <person name="Brown T."/>
            <person name="Cohen L."/>
        </authorList>
    </citation>
    <scope>NUCLEOTIDE SEQUENCE</scope>
</reference>
<dbReference type="GO" id="GO:0005829">
    <property type="term" value="C:cytosol"/>
    <property type="evidence" value="ECO:0007669"/>
    <property type="project" value="TreeGrafter"/>
</dbReference>
<proteinExistence type="inferred from homology"/>
<dbReference type="Pfam" id="PF01722">
    <property type="entry name" value="BolA"/>
    <property type="match status" value="2"/>
</dbReference>
<evidence type="ECO:0000256" key="2">
    <source>
        <dbReference type="SAM" id="MobiDB-lite"/>
    </source>
</evidence>
<name>A0A7S1AEU7_NOCSC</name>
<dbReference type="EMBL" id="HBFQ01036178">
    <property type="protein sequence ID" value="CAD8851168.1"/>
    <property type="molecule type" value="Transcribed_RNA"/>
</dbReference>
<protein>
    <submittedName>
        <fullName evidence="3">Uncharacterized protein</fullName>
    </submittedName>
</protein>
<dbReference type="GO" id="GO:0051604">
    <property type="term" value="P:protein maturation"/>
    <property type="evidence" value="ECO:0007669"/>
    <property type="project" value="InterPro"/>
</dbReference>
<feature type="region of interest" description="Disordered" evidence="2">
    <location>
        <begin position="235"/>
        <end position="268"/>
    </location>
</feature>
<dbReference type="GO" id="GO:0051537">
    <property type="term" value="F:2 iron, 2 sulfur cluster binding"/>
    <property type="evidence" value="ECO:0007669"/>
    <property type="project" value="InterPro"/>
</dbReference>
<dbReference type="AlphaFoldDB" id="A0A7S1AEU7"/>
<feature type="compositionally biased region" description="Basic and acidic residues" evidence="2">
    <location>
        <begin position="237"/>
        <end position="268"/>
    </location>
</feature>
<organism evidence="3">
    <name type="scientific">Noctiluca scintillans</name>
    <name type="common">Sea sparkle</name>
    <name type="synonym">Red tide dinoflagellate</name>
    <dbReference type="NCBI Taxonomy" id="2966"/>
    <lineage>
        <taxon>Eukaryota</taxon>
        <taxon>Sar</taxon>
        <taxon>Alveolata</taxon>
        <taxon>Dinophyceae</taxon>
        <taxon>Noctilucales</taxon>
        <taxon>Noctilucaceae</taxon>
        <taxon>Noctiluca</taxon>
    </lineage>
</organism>
<dbReference type="InterPro" id="IPR002634">
    <property type="entry name" value="BolA"/>
</dbReference>
<dbReference type="PANTHER" id="PTHR12735">
    <property type="entry name" value="BOLA-LIKE PROTEIN-RELATED"/>
    <property type="match status" value="1"/>
</dbReference>
<dbReference type="PANTHER" id="PTHR12735:SF27">
    <property type="entry name" value="BOLA-LIKE PROTEIN 2"/>
    <property type="match status" value="1"/>
</dbReference>
<accession>A0A7S1AEU7</accession>